<comment type="caution">
    <text evidence="2">The sequence shown here is derived from an EMBL/GenBank/DDBJ whole genome shotgun (WGS) entry which is preliminary data.</text>
</comment>
<sequence>MTDPRKEAFAATAKTIIKQLERRNMEGYFCESSQEAVDLVRSLVPQGSSIGWGGTVTFEQTGVKAMLQAGDYRLLDRSTVAAGDAEGLRDMYLKHLGADCFFMSANAITRAGELVNIDGNSNRLACLLYGPRQVIVLVGMNKVVEDVDAGVKRIRTMSCPPNATRLHAGTPCERIGVCGNCHDEGCMCCNIVVTRHNRHAGRIKVILIAEDLGF</sequence>
<organism evidence="2 3">
    <name type="scientific">Slackia equolifaciens</name>
    <dbReference type="NCBI Taxonomy" id="498718"/>
    <lineage>
        <taxon>Bacteria</taxon>
        <taxon>Bacillati</taxon>
        <taxon>Actinomycetota</taxon>
        <taxon>Coriobacteriia</taxon>
        <taxon>Eggerthellales</taxon>
        <taxon>Eggerthellaceae</taxon>
        <taxon>Slackia</taxon>
    </lineage>
</organism>
<dbReference type="InterPro" id="IPR003741">
    <property type="entry name" value="LUD_dom"/>
</dbReference>
<dbReference type="OrthoDB" id="9809147at2"/>
<evidence type="ECO:0000313" key="2">
    <source>
        <dbReference type="EMBL" id="RNL41516.1"/>
    </source>
</evidence>
<evidence type="ECO:0000259" key="1">
    <source>
        <dbReference type="Pfam" id="PF02589"/>
    </source>
</evidence>
<dbReference type="RefSeq" id="WP_123208213.1">
    <property type="nucleotide sequence ID" value="NZ_JBHTHO010000006.1"/>
</dbReference>
<dbReference type="EMBL" id="QIBX01000002">
    <property type="protein sequence ID" value="RNL41516.1"/>
    <property type="molecule type" value="Genomic_DNA"/>
</dbReference>
<accession>A0A3N0B4I1</accession>
<feature type="domain" description="LUD" evidence="1">
    <location>
        <begin position="15"/>
        <end position="208"/>
    </location>
</feature>
<protein>
    <submittedName>
        <fullName evidence="2">Lactate utilization protein</fullName>
    </submittedName>
</protein>
<dbReference type="Pfam" id="PF02589">
    <property type="entry name" value="LUD_dom"/>
    <property type="match status" value="1"/>
</dbReference>
<dbReference type="Proteomes" id="UP000269591">
    <property type="component" value="Unassembled WGS sequence"/>
</dbReference>
<keyword evidence="3" id="KW-1185">Reference proteome</keyword>
<dbReference type="PANTHER" id="PTHR36179:SF2">
    <property type="entry name" value="LUD DOMAIN-CONTAINING PROTEIN"/>
    <property type="match status" value="1"/>
</dbReference>
<proteinExistence type="predicted"/>
<dbReference type="PANTHER" id="PTHR36179">
    <property type="entry name" value="LUD_DOM DOMAIN-CONTAINING PROTEIN"/>
    <property type="match status" value="1"/>
</dbReference>
<gene>
    <name evidence="2" type="ORF">DMP06_02790</name>
</gene>
<dbReference type="AlphaFoldDB" id="A0A3N0B4I1"/>
<reference evidence="3" key="1">
    <citation type="submission" date="2018-05" db="EMBL/GenBank/DDBJ databases">
        <title>Genome Sequencing of selected type strains of the family Eggerthellaceae.</title>
        <authorList>
            <person name="Danylec N."/>
            <person name="Stoll D.A."/>
            <person name="Doetsch A."/>
            <person name="Huch M."/>
        </authorList>
    </citation>
    <scope>NUCLEOTIDE SEQUENCE [LARGE SCALE GENOMIC DNA]</scope>
    <source>
        <strain evidence="3">DSM 24851</strain>
    </source>
</reference>
<name>A0A3N0B4I1_9ACTN</name>
<evidence type="ECO:0000313" key="3">
    <source>
        <dbReference type="Proteomes" id="UP000269591"/>
    </source>
</evidence>